<dbReference type="SUPFAM" id="SSF47928">
    <property type="entry name" value="N-terminal domain of the delta subunit of the F1F0-ATP synthase"/>
    <property type="match status" value="1"/>
</dbReference>
<keyword evidence="6" id="KW-0472">Membrane</keyword>
<keyword evidence="4" id="KW-0375">Hydrogen ion transport</keyword>
<dbReference type="InterPro" id="IPR026015">
    <property type="entry name" value="ATP_synth_OSCP/delta_N_sf"/>
</dbReference>
<protein>
    <recommendedName>
        <fullName evidence="10">G domain-containing protein</fullName>
    </recommendedName>
</protein>
<dbReference type="GO" id="GO:0016020">
    <property type="term" value="C:membrane"/>
    <property type="evidence" value="ECO:0007669"/>
    <property type="project" value="UniProtKB-SubCell"/>
</dbReference>
<feature type="coiled-coil region" evidence="8">
    <location>
        <begin position="638"/>
        <end position="704"/>
    </location>
</feature>
<evidence type="ECO:0000256" key="4">
    <source>
        <dbReference type="ARBA" id="ARBA00022781"/>
    </source>
</evidence>
<evidence type="ECO:0000256" key="1">
    <source>
        <dbReference type="ARBA" id="ARBA00004370"/>
    </source>
</evidence>
<evidence type="ECO:0000256" key="2">
    <source>
        <dbReference type="ARBA" id="ARBA00007046"/>
    </source>
</evidence>
<sequence>MLMQHNFERQSLLAMPEASTWQSKVFVGVAAIASAATVVLVSTTTTPSSFYHPVASTIGRAQKVMPVYQAPNMRSLVAANSNVALTATSRNVDNVQQMEVGSSKPQGKGPAWALGIAMPLAVMGALLLAARKSLDKTCMTPLDAVVANPNHHWAMLPVAGALAVSVAKEYADALIALGEEQECLDDIHRDMAAFAAILDTPDFSDNRPEVRSQAISKACEDLAMTSITTSFLGFFVGERRGVTLREVQEEFMMMYDALKNPSAEAVPAASESEVGSEVAVVAAPPAPTATLPAQRPATRSNAVDTARARAHMNSFLEDLRKSIGVPDPAVLEGPKAVQYFNDLKSDLGSLLEVSTQGEGHPLAVLFGATGAGKSTIANYLCGSAMDRVKIKGRYVVEADPAKFGVGHSSNSETRWVQVEDLSTSLAIADCPGFFDTGGARERLLASLGIEVALNKAQAVQAAACVISYDEFSATRGLGFQMVANTINTIFSQPDKLAGSLCFIINKAPPYVTEEDVREQLEDKLQDFEGRLQTFVDKMKSDAFSYTEEEGAANDAVAVLRLMLQSTILVLDPLDGGAGRARFERWAAGRPAPVPLGAFNLGTYEPARREFDAFVRDAAGTGSEALYTLKKSAESLDKIIEKQTLVEAKVAELEDLQNRQTLDRGRLEALIRSNARILENLEPQLETLRDERARLSAELATLDTDAEVLEWRKALRWGEWFAVIQNIRPENGVLSYRGLPYKRVETKIGRGRVEVLEEDPSAGVYEAQYKSGFYLEGSCEVEIYIEKRTRPDIRRNIEWLQVVRNKVDATYEEIGLRIQQLKDEIAQFSGDADALKDLRPLIADTKHRLQLTMEQRKELETQLEEAERTFELHEPALRLIARLSDHMDFSSDKVAGLKGALREYDAANSAPKVFFSTQTE</sequence>
<reference evidence="9" key="1">
    <citation type="submission" date="2021-01" db="EMBL/GenBank/DDBJ databases">
        <authorList>
            <person name="Corre E."/>
            <person name="Pelletier E."/>
            <person name="Niang G."/>
            <person name="Scheremetjew M."/>
            <person name="Finn R."/>
            <person name="Kale V."/>
            <person name="Holt S."/>
            <person name="Cochrane G."/>
            <person name="Meng A."/>
            <person name="Brown T."/>
            <person name="Cohen L."/>
        </authorList>
    </citation>
    <scope>NUCLEOTIDE SEQUENCE</scope>
    <source>
        <strain evidence="9">CCMP1594</strain>
    </source>
</reference>
<evidence type="ECO:0000256" key="8">
    <source>
        <dbReference type="SAM" id="Coils"/>
    </source>
</evidence>
<dbReference type="GO" id="GO:0046933">
    <property type="term" value="F:proton-transporting ATP synthase activity, rotational mechanism"/>
    <property type="evidence" value="ECO:0007669"/>
    <property type="project" value="InterPro"/>
</dbReference>
<organism evidence="9">
    <name type="scientific">Eutreptiella gymnastica</name>
    <dbReference type="NCBI Taxonomy" id="73025"/>
    <lineage>
        <taxon>Eukaryota</taxon>
        <taxon>Discoba</taxon>
        <taxon>Euglenozoa</taxon>
        <taxon>Euglenida</taxon>
        <taxon>Spirocuta</taxon>
        <taxon>Euglenophyceae</taxon>
        <taxon>Eutreptiales</taxon>
        <taxon>Eutreptiaceae</taxon>
        <taxon>Eutreptiella</taxon>
    </lineage>
</organism>
<dbReference type="CDD" id="cd00882">
    <property type="entry name" value="Ras_like_GTPase"/>
    <property type="match status" value="1"/>
</dbReference>
<evidence type="ECO:0000256" key="7">
    <source>
        <dbReference type="ARBA" id="ARBA00023310"/>
    </source>
</evidence>
<proteinExistence type="inferred from homology"/>
<feature type="coiled-coil region" evidence="8">
    <location>
        <begin position="510"/>
        <end position="537"/>
    </location>
</feature>
<evidence type="ECO:0008006" key="10">
    <source>
        <dbReference type="Google" id="ProtNLM"/>
    </source>
</evidence>
<comment type="subcellular location">
    <subcellularLocation>
        <location evidence="1">Membrane</location>
    </subcellularLocation>
</comment>
<dbReference type="AlphaFoldDB" id="A0A7S4LMR8"/>
<dbReference type="InterPro" id="IPR027417">
    <property type="entry name" value="P-loop_NTPase"/>
</dbReference>
<accession>A0A7S4LMR8</accession>
<dbReference type="InterPro" id="IPR000711">
    <property type="entry name" value="ATPase_OSCP/dsu"/>
</dbReference>
<dbReference type="Pfam" id="PF00213">
    <property type="entry name" value="OSCP"/>
    <property type="match status" value="1"/>
</dbReference>
<evidence type="ECO:0000256" key="5">
    <source>
        <dbReference type="ARBA" id="ARBA00023065"/>
    </source>
</evidence>
<dbReference type="Gene3D" id="3.40.50.300">
    <property type="entry name" value="P-loop containing nucleotide triphosphate hydrolases"/>
    <property type="match status" value="1"/>
</dbReference>
<keyword evidence="8" id="KW-0175">Coiled coil</keyword>
<evidence type="ECO:0000313" key="9">
    <source>
        <dbReference type="EMBL" id="CAE0839088.1"/>
    </source>
</evidence>
<keyword evidence="5" id="KW-0406">Ion transport</keyword>
<comment type="similarity">
    <text evidence="2">Belongs to the ATPase delta chain family.</text>
</comment>
<keyword evidence="7" id="KW-0066">ATP synthesis</keyword>
<gene>
    <name evidence="9" type="ORF">EGYM00163_LOCUS50460</name>
</gene>
<dbReference type="SUPFAM" id="SSF52540">
    <property type="entry name" value="P-loop containing nucleoside triphosphate hydrolases"/>
    <property type="match status" value="1"/>
</dbReference>
<dbReference type="EMBL" id="HBJA01146580">
    <property type="protein sequence ID" value="CAE0839088.1"/>
    <property type="molecule type" value="Transcribed_RNA"/>
</dbReference>
<evidence type="ECO:0000256" key="3">
    <source>
        <dbReference type="ARBA" id="ARBA00022448"/>
    </source>
</evidence>
<feature type="coiled-coil region" evidence="8">
    <location>
        <begin position="817"/>
        <end position="868"/>
    </location>
</feature>
<evidence type="ECO:0000256" key="6">
    <source>
        <dbReference type="ARBA" id="ARBA00023136"/>
    </source>
</evidence>
<dbReference type="Gene3D" id="1.10.520.20">
    <property type="entry name" value="N-terminal domain of the delta subunit of the F1F0-ATP synthase"/>
    <property type="match status" value="1"/>
</dbReference>
<keyword evidence="3" id="KW-0813">Transport</keyword>
<name>A0A7S4LMR8_9EUGL</name>